<evidence type="ECO:0000259" key="4">
    <source>
        <dbReference type="SMART" id="SM01043"/>
    </source>
</evidence>
<dbReference type="Gene3D" id="1.25.40.10">
    <property type="entry name" value="Tetratricopeptide repeat domain"/>
    <property type="match status" value="1"/>
</dbReference>
<dbReference type="RefSeq" id="WP_079081415.1">
    <property type="nucleotide sequence ID" value="NZ_BAAAOQ010000012.1"/>
</dbReference>
<evidence type="ECO:0000256" key="3">
    <source>
        <dbReference type="ARBA" id="ARBA00023163"/>
    </source>
</evidence>
<protein>
    <recommendedName>
        <fullName evidence="4">Bacterial transcriptional activator domain-containing protein</fullName>
    </recommendedName>
</protein>
<evidence type="ECO:0000313" key="6">
    <source>
        <dbReference type="Proteomes" id="UP001501391"/>
    </source>
</evidence>
<gene>
    <name evidence="5" type="ORF">GCM10009787_37590</name>
</gene>
<dbReference type="EMBL" id="BAAAOQ010000012">
    <property type="protein sequence ID" value="GAA2197765.1"/>
    <property type="molecule type" value="Genomic_DNA"/>
</dbReference>
<evidence type="ECO:0000256" key="2">
    <source>
        <dbReference type="ARBA" id="ARBA00023015"/>
    </source>
</evidence>
<evidence type="ECO:0000313" key="5">
    <source>
        <dbReference type="EMBL" id="GAA2197765.1"/>
    </source>
</evidence>
<keyword evidence="3" id="KW-0804">Transcription</keyword>
<dbReference type="Pfam" id="PF03704">
    <property type="entry name" value="BTAD"/>
    <property type="match status" value="1"/>
</dbReference>
<evidence type="ECO:0000256" key="1">
    <source>
        <dbReference type="ARBA" id="ARBA00023012"/>
    </source>
</evidence>
<feature type="domain" description="Bacterial transcriptional activator" evidence="4">
    <location>
        <begin position="70"/>
        <end position="209"/>
    </location>
</feature>
<dbReference type="PANTHER" id="PTHR35807:SF1">
    <property type="entry name" value="TRANSCRIPTIONAL REGULATOR REDD"/>
    <property type="match status" value="1"/>
</dbReference>
<dbReference type="PANTHER" id="PTHR35807">
    <property type="entry name" value="TRANSCRIPTIONAL REGULATOR REDD-RELATED"/>
    <property type="match status" value="1"/>
</dbReference>
<dbReference type="InterPro" id="IPR051677">
    <property type="entry name" value="AfsR-DnrI-RedD_regulator"/>
</dbReference>
<name>A0ABP5NGV3_9ACTN</name>
<proteinExistence type="predicted"/>
<sequence length="211" mass="23376">MGAQRLVAFLALQKDGAQRAWAAEHLWPDCTPGRAAGNLRSALCHARRACAASVVEAVGQSLRLAPTVRVDLHEACRAGDEVTAGHRPPPGTEAGLIDALRQELLPEWPEDWLVLEREGWDQLRLHALETLAQQLQADHRFVPALQVALAAVGIDPVRETAHRIVMEVHLAEGNVASAFKCYQHYKDLLERELSISPSQQMRELVEDLMPR</sequence>
<dbReference type="SUPFAM" id="SSF48452">
    <property type="entry name" value="TPR-like"/>
    <property type="match status" value="1"/>
</dbReference>
<keyword evidence="2" id="KW-0805">Transcription regulation</keyword>
<dbReference type="InterPro" id="IPR011990">
    <property type="entry name" value="TPR-like_helical_dom_sf"/>
</dbReference>
<reference evidence="6" key="1">
    <citation type="journal article" date="2019" name="Int. J. Syst. Evol. Microbiol.">
        <title>The Global Catalogue of Microorganisms (GCM) 10K type strain sequencing project: providing services to taxonomists for standard genome sequencing and annotation.</title>
        <authorList>
            <consortium name="The Broad Institute Genomics Platform"/>
            <consortium name="The Broad Institute Genome Sequencing Center for Infectious Disease"/>
            <person name="Wu L."/>
            <person name="Ma J."/>
        </authorList>
    </citation>
    <scope>NUCLEOTIDE SEQUENCE [LARGE SCALE GENOMIC DNA]</scope>
    <source>
        <strain evidence="6">JCM 14924</strain>
    </source>
</reference>
<dbReference type="Proteomes" id="UP001501391">
    <property type="component" value="Unassembled WGS sequence"/>
</dbReference>
<organism evidence="5 6">
    <name type="scientific">Streptomyces bangladeshensis</name>
    <dbReference type="NCBI Taxonomy" id="295352"/>
    <lineage>
        <taxon>Bacteria</taxon>
        <taxon>Bacillati</taxon>
        <taxon>Actinomycetota</taxon>
        <taxon>Actinomycetes</taxon>
        <taxon>Kitasatosporales</taxon>
        <taxon>Streptomycetaceae</taxon>
        <taxon>Streptomyces</taxon>
    </lineage>
</organism>
<accession>A0ABP5NGV3</accession>
<keyword evidence="6" id="KW-1185">Reference proteome</keyword>
<keyword evidence="1" id="KW-0902">Two-component regulatory system</keyword>
<dbReference type="SMART" id="SM01043">
    <property type="entry name" value="BTAD"/>
    <property type="match status" value="1"/>
</dbReference>
<dbReference type="InterPro" id="IPR005158">
    <property type="entry name" value="BTAD"/>
</dbReference>
<comment type="caution">
    <text evidence="5">The sequence shown here is derived from an EMBL/GenBank/DDBJ whole genome shotgun (WGS) entry which is preliminary data.</text>
</comment>